<protein>
    <submittedName>
        <fullName evidence="1">Uncharacterized protein</fullName>
    </submittedName>
</protein>
<reference evidence="1 2" key="1">
    <citation type="journal article" date="2022" name="Nat. Plants">
        <title>Genomes of leafy and leafless Platanthera orchids illuminate the evolution of mycoheterotrophy.</title>
        <authorList>
            <person name="Li M.H."/>
            <person name="Liu K.W."/>
            <person name="Li Z."/>
            <person name="Lu H.C."/>
            <person name="Ye Q.L."/>
            <person name="Zhang D."/>
            <person name="Wang J.Y."/>
            <person name="Li Y.F."/>
            <person name="Zhong Z.M."/>
            <person name="Liu X."/>
            <person name="Yu X."/>
            <person name="Liu D.K."/>
            <person name="Tu X.D."/>
            <person name="Liu B."/>
            <person name="Hao Y."/>
            <person name="Liao X.Y."/>
            <person name="Jiang Y.T."/>
            <person name="Sun W.H."/>
            <person name="Chen J."/>
            <person name="Chen Y.Q."/>
            <person name="Ai Y."/>
            <person name="Zhai J.W."/>
            <person name="Wu S.S."/>
            <person name="Zhou Z."/>
            <person name="Hsiao Y.Y."/>
            <person name="Wu W.L."/>
            <person name="Chen Y.Y."/>
            <person name="Lin Y.F."/>
            <person name="Hsu J.L."/>
            <person name="Li C.Y."/>
            <person name="Wang Z.W."/>
            <person name="Zhao X."/>
            <person name="Zhong W.Y."/>
            <person name="Ma X.K."/>
            <person name="Ma L."/>
            <person name="Huang J."/>
            <person name="Chen G.Z."/>
            <person name="Huang M.Z."/>
            <person name="Huang L."/>
            <person name="Peng D.H."/>
            <person name="Luo Y.B."/>
            <person name="Zou S.Q."/>
            <person name="Chen S.P."/>
            <person name="Lan S."/>
            <person name="Tsai W.C."/>
            <person name="Van de Peer Y."/>
            <person name="Liu Z.J."/>
        </authorList>
    </citation>
    <scope>NUCLEOTIDE SEQUENCE [LARGE SCALE GENOMIC DNA]</scope>
    <source>
        <strain evidence="1">Lor288</strain>
    </source>
</reference>
<dbReference type="PANTHER" id="PTHR12725">
    <property type="entry name" value="HALOACID DEHALOGENASE-LIKE HYDROLASE"/>
    <property type="match status" value="1"/>
</dbReference>
<name>A0ABR2M438_9ASPA</name>
<accession>A0ABR2M438</accession>
<gene>
    <name evidence="1" type="ORF">KSP40_PGU009033</name>
</gene>
<dbReference type="Proteomes" id="UP001412067">
    <property type="component" value="Unassembled WGS sequence"/>
</dbReference>
<dbReference type="PANTHER" id="PTHR12725:SF82">
    <property type="entry name" value="HALOACID DEHALOGENASE-LIKE HYDROLASE (HAD) SUPERFAMILY PROTEIN"/>
    <property type="match status" value="1"/>
</dbReference>
<sequence length="52" mass="5887">MAEKLGIHESKVTELASFLYKSYGTTFASFKTIGYSFTYDDLHSCVHCLMTI</sequence>
<comment type="caution">
    <text evidence="1">The sequence shown here is derived from an EMBL/GenBank/DDBJ whole genome shotgun (WGS) entry which is preliminary data.</text>
</comment>
<evidence type="ECO:0000313" key="1">
    <source>
        <dbReference type="EMBL" id="KAK8958885.1"/>
    </source>
</evidence>
<dbReference type="EMBL" id="JBBWWR010000012">
    <property type="protein sequence ID" value="KAK8958885.1"/>
    <property type="molecule type" value="Genomic_DNA"/>
</dbReference>
<keyword evidence="2" id="KW-1185">Reference proteome</keyword>
<proteinExistence type="predicted"/>
<organism evidence="1 2">
    <name type="scientific">Platanthera guangdongensis</name>
    <dbReference type="NCBI Taxonomy" id="2320717"/>
    <lineage>
        <taxon>Eukaryota</taxon>
        <taxon>Viridiplantae</taxon>
        <taxon>Streptophyta</taxon>
        <taxon>Embryophyta</taxon>
        <taxon>Tracheophyta</taxon>
        <taxon>Spermatophyta</taxon>
        <taxon>Magnoliopsida</taxon>
        <taxon>Liliopsida</taxon>
        <taxon>Asparagales</taxon>
        <taxon>Orchidaceae</taxon>
        <taxon>Orchidoideae</taxon>
        <taxon>Orchideae</taxon>
        <taxon>Orchidinae</taxon>
        <taxon>Platanthera</taxon>
    </lineage>
</organism>
<evidence type="ECO:0000313" key="2">
    <source>
        <dbReference type="Proteomes" id="UP001412067"/>
    </source>
</evidence>